<gene>
    <name evidence="1" type="ORF">FHS13_003897</name>
</gene>
<comment type="caution">
    <text evidence="1">The sequence shown here is derived from an EMBL/GenBank/DDBJ whole genome shotgun (WGS) entry which is preliminary data.</text>
</comment>
<organism evidence="1 2">
    <name type="scientific">Nocardiopsis algeriensis</name>
    <dbReference type="NCBI Taxonomy" id="1478215"/>
    <lineage>
        <taxon>Bacteria</taxon>
        <taxon>Bacillati</taxon>
        <taxon>Actinomycetota</taxon>
        <taxon>Actinomycetes</taxon>
        <taxon>Streptosporangiales</taxon>
        <taxon>Nocardiopsidaceae</taxon>
        <taxon>Nocardiopsis</taxon>
    </lineage>
</organism>
<proteinExistence type="predicted"/>
<dbReference type="EMBL" id="JACHJO010000012">
    <property type="protein sequence ID" value="MBB6121918.1"/>
    <property type="molecule type" value="Genomic_DNA"/>
</dbReference>
<reference evidence="1 2" key="1">
    <citation type="submission" date="2020-08" db="EMBL/GenBank/DDBJ databases">
        <title>Genomic Encyclopedia of Type Strains, Phase III (KMG-III): the genomes of soil and plant-associated and newly described type strains.</title>
        <authorList>
            <person name="Whitman W."/>
        </authorList>
    </citation>
    <scope>NUCLEOTIDE SEQUENCE [LARGE SCALE GENOMIC DNA]</scope>
    <source>
        <strain evidence="1 2">CECT 8712</strain>
    </source>
</reference>
<protein>
    <submittedName>
        <fullName evidence="1">Uncharacterized protein</fullName>
    </submittedName>
</protein>
<dbReference type="InterPro" id="IPR046179">
    <property type="entry name" value="DUF6188"/>
</dbReference>
<keyword evidence="2" id="KW-1185">Reference proteome</keyword>
<dbReference type="Pfam" id="PF19686">
    <property type="entry name" value="DUF6188"/>
    <property type="match status" value="1"/>
</dbReference>
<accession>A0A841J084</accession>
<dbReference type="Proteomes" id="UP000536604">
    <property type="component" value="Unassembled WGS sequence"/>
</dbReference>
<evidence type="ECO:0000313" key="2">
    <source>
        <dbReference type="Proteomes" id="UP000536604"/>
    </source>
</evidence>
<name>A0A841J084_9ACTN</name>
<dbReference type="RefSeq" id="WP_343065089.1">
    <property type="nucleotide sequence ID" value="NZ_JACHJO010000012.1"/>
</dbReference>
<dbReference type="AlphaFoldDB" id="A0A841J084"/>
<sequence>MSAYTASDPAGSVVAAIGARWSTVGGAVGIPVELVGAQVTRTAFDHQVRITFTAHGPDGRVRLGAELVVETELSMTDADGGQVLLVPGTGSRLAPLLDLFTRTVTEVEVTGRGTLRLGFDDGTGLSVDPDPDYESWSLSGLGLDPVLVGPGGESGWQ</sequence>
<evidence type="ECO:0000313" key="1">
    <source>
        <dbReference type="EMBL" id="MBB6121918.1"/>
    </source>
</evidence>